<evidence type="ECO:0000256" key="11">
    <source>
        <dbReference type="ARBA" id="ARBA00023136"/>
    </source>
</evidence>
<dbReference type="GO" id="GO:0051028">
    <property type="term" value="P:mRNA transport"/>
    <property type="evidence" value="ECO:0007669"/>
    <property type="project" value="UniProtKB-KW"/>
</dbReference>
<dbReference type="EMBL" id="MBFU01000178">
    <property type="protein sequence ID" value="PWA01392.1"/>
    <property type="molecule type" value="Genomic_DNA"/>
</dbReference>
<comment type="subcellular location">
    <subcellularLocation>
        <location evidence="1">Nucleus membrane</location>
        <topology evidence="1">Multi-pass membrane protein</topology>
    </subcellularLocation>
    <subcellularLocation>
        <location evidence="2">Nucleus</location>
        <location evidence="2">Nuclear pore complex</location>
    </subcellularLocation>
</comment>
<evidence type="ECO:0000256" key="10">
    <source>
        <dbReference type="ARBA" id="ARBA00023132"/>
    </source>
</evidence>
<keyword evidence="8 13" id="KW-1133">Transmembrane helix</keyword>
<evidence type="ECO:0000256" key="7">
    <source>
        <dbReference type="ARBA" id="ARBA00022927"/>
    </source>
</evidence>
<comment type="caution">
    <text evidence="14">The sequence shown here is derived from an EMBL/GenBank/DDBJ whole genome shotgun (WGS) entry which is preliminary data.</text>
</comment>
<comment type="similarity">
    <text evidence="3">Belongs to the NDC1 family.</text>
</comment>
<protein>
    <recommendedName>
        <fullName evidence="16">Nucleoporin NDC1</fullName>
    </recommendedName>
</protein>
<proteinExistence type="inferred from homology"/>
<keyword evidence="6" id="KW-0509">mRNA transport</keyword>
<evidence type="ECO:0000313" key="14">
    <source>
        <dbReference type="EMBL" id="PWA01392.1"/>
    </source>
</evidence>
<feature type="transmembrane region" description="Helical" evidence="13">
    <location>
        <begin position="208"/>
        <end position="229"/>
    </location>
</feature>
<evidence type="ECO:0000256" key="8">
    <source>
        <dbReference type="ARBA" id="ARBA00022989"/>
    </source>
</evidence>
<dbReference type="GO" id="GO:0070762">
    <property type="term" value="C:nuclear pore transmembrane ring"/>
    <property type="evidence" value="ECO:0007669"/>
    <property type="project" value="TreeGrafter"/>
</dbReference>
<keyword evidence="4" id="KW-0813">Transport</keyword>
<evidence type="ECO:0000256" key="5">
    <source>
        <dbReference type="ARBA" id="ARBA00022692"/>
    </source>
</evidence>
<organism evidence="14 15">
    <name type="scientific">Smittium angustum</name>
    <dbReference type="NCBI Taxonomy" id="133377"/>
    <lineage>
        <taxon>Eukaryota</taxon>
        <taxon>Fungi</taxon>
        <taxon>Fungi incertae sedis</taxon>
        <taxon>Zoopagomycota</taxon>
        <taxon>Kickxellomycotina</taxon>
        <taxon>Harpellomycetes</taxon>
        <taxon>Harpellales</taxon>
        <taxon>Legeriomycetaceae</taxon>
        <taxon>Smittium</taxon>
    </lineage>
</organism>
<evidence type="ECO:0000313" key="15">
    <source>
        <dbReference type="Proteomes" id="UP000245591"/>
    </source>
</evidence>
<dbReference type="Proteomes" id="UP000245591">
    <property type="component" value="Unassembled WGS sequence"/>
</dbReference>
<dbReference type="PANTHER" id="PTHR13269">
    <property type="entry name" value="NUCLEOPORIN NDC1"/>
    <property type="match status" value="1"/>
</dbReference>
<evidence type="ECO:0000256" key="12">
    <source>
        <dbReference type="ARBA" id="ARBA00023242"/>
    </source>
</evidence>
<gene>
    <name evidence="14" type="ORF">BB558_002512</name>
</gene>
<keyword evidence="12" id="KW-0539">Nucleus</keyword>
<dbReference type="Pfam" id="PF09531">
    <property type="entry name" value="Ndc1_Nup"/>
    <property type="match status" value="2"/>
</dbReference>
<feature type="transmembrane region" description="Helical" evidence="13">
    <location>
        <begin position="21"/>
        <end position="40"/>
    </location>
</feature>
<evidence type="ECO:0000256" key="2">
    <source>
        <dbReference type="ARBA" id="ARBA00004567"/>
    </source>
</evidence>
<accession>A0A2U1J8G6</accession>
<evidence type="ECO:0000256" key="9">
    <source>
        <dbReference type="ARBA" id="ARBA00023010"/>
    </source>
</evidence>
<dbReference type="GO" id="GO:0015031">
    <property type="term" value="P:protein transport"/>
    <property type="evidence" value="ECO:0007669"/>
    <property type="project" value="UniProtKB-KW"/>
</dbReference>
<feature type="transmembrane region" description="Helical" evidence="13">
    <location>
        <begin position="60"/>
        <end position="83"/>
    </location>
</feature>
<feature type="transmembrane region" description="Helical" evidence="13">
    <location>
        <begin position="249"/>
        <end position="268"/>
    </location>
</feature>
<evidence type="ECO:0000256" key="1">
    <source>
        <dbReference type="ARBA" id="ARBA00004232"/>
    </source>
</evidence>
<evidence type="ECO:0008006" key="16">
    <source>
        <dbReference type="Google" id="ProtNLM"/>
    </source>
</evidence>
<keyword evidence="11 13" id="KW-0472">Membrane</keyword>
<keyword evidence="9" id="KW-0811">Translocation</keyword>
<evidence type="ECO:0000256" key="4">
    <source>
        <dbReference type="ARBA" id="ARBA00022448"/>
    </source>
</evidence>
<dbReference type="PANTHER" id="PTHR13269:SF6">
    <property type="entry name" value="NUCLEOPORIN NDC1"/>
    <property type="match status" value="1"/>
</dbReference>
<evidence type="ECO:0000256" key="3">
    <source>
        <dbReference type="ARBA" id="ARBA00005760"/>
    </source>
</evidence>
<feature type="transmembrane region" description="Helical" evidence="13">
    <location>
        <begin position="103"/>
        <end position="126"/>
    </location>
</feature>
<keyword evidence="7" id="KW-0653">Protein transport</keyword>
<reference evidence="14 15" key="1">
    <citation type="journal article" date="2018" name="MBio">
        <title>Comparative Genomics Reveals the Core Gene Toolbox for the Fungus-Insect Symbiosis.</title>
        <authorList>
            <person name="Wang Y."/>
            <person name="Stata M."/>
            <person name="Wang W."/>
            <person name="Stajich J.E."/>
            <person name="White M.M."/>
            <person name="Moncalvo J.M."/>
        </authorList>
    </citation>
    <scope>NUCLEOTIDE SEQUENCE [LARGE SCALE GENOMIC DNA]</scope>
    <source>
        <strain evidence="14 15">AUS-126-30</strain>
    </source>
</reference>
<dbReference type="GO" id="GO:0005816">
    <property type="term" value="C:spindle pole body"/>
    <property type="evidence" value="ECO:0007669"/>
    <property type="project" value="TreeGrafter"/>
</dbReference>
<name>A0A2U1J8G6_SMIAN</name>
<dbReference type="InterPro" id="IPR019049">
    <property type="entry name" value="Nucleoporin_prot_Ndc1/Nup"/>
</dbReference>
<dbReference type="GO" id="GO:0031965">
    <property type="term" value="C:nuclear membrane"/>
    <property type="evidence" value="ECO:0007669"/>
    <property type="project" value="UniProtKB-SubCell"/>
</dbReference>
<feature type="transmembrane region" description="Helical" evidence="13">
    <location>
        <begin position="146"/>
        <end position="166"/>
    </location>
</feature>
<evidence type="ECO:0000256" key="13">
    <source>
        <dbReference type="SAM" id="Phobius"/>
    </source>
</evidence>
<dbReference type="AlphaFoldDB" id="A0A2U1J8G6"/>
<keyword evidence="15" id="KW-1185">Reference proteome</keyword>
<dbReference type="GO" id="GO:0006999">
    <property type="term" value="P:nuclear pore organization"/>
    <property type="evidence" value="ECO:0007669"/>
    <property type="project" value="TreeGrafter"/>
</dbReference>
<sequence length="548" mass="63006">MKGKKTFMDYAEDEYNHRIQSVFVYCFICSYIGAIVLQSTKLFSSAGILAVLFGFTTIKLLLGFFVACAINILLIHSFGHVNYKSFDKRLWLTTELLINTRNILILAANFIFISLIGFFTVGFSSFKFLNNAWIYPEGEYGPPQLSPQFVLVIVHIIVYSLIVPIYQITNRKYFLQVEFLDQKKAFAIRNKIMNSIKFSFGFGVRYTLWFWVFYMAFGGIIYHSMSTLVSYLYRTVDYDLGNPLLKTSLFFSVLYNSVFLVLFSEISIHTYKQIIMMTSFVSSSTQQFDEILVNGLALNDEPMFQVWAFSELYYISLNDKDRRKELYLNLNKTSNDTWKQVSDLSLQVLSTTISQINNLINSINLKKKSAYSQNSSNTTLSESLLGKSVVEKDEPKIMKYATDIINKTLDNIESFDEPPSHEIINNPYLQILSIRALTNFVVASAQEDDYGQVLRTIPKTISTFLAYYDSITNFIKLDISSSIFELRNSSDINSFPSSGVDTGDIDILVEVIRSSIYAIITKYYTHLQEFDLDKKSKKMLQEFIDCKL</sequence>
<keyword evidence="5 13" id="KW-0812">Transmembrane</keyword>
<evidence type="ECO:0000256" key="6">
    <source>
        <dbReference type="ARBA" id="ARBA00022816"/>
    </source>
</evidence>
<dbReference type="GO" id="GO:0030674">
    <property type="term" value="F:protein-macromolecule adaptor activity"/>
    <property type="evidence" value="ECO:0007669"/>
    <property type="project" value="TreeGrafter"/>
</dbReference>
<keyword evidence="10" id="KW-0906">Nuclear pore complex</keyword>